<gene>
    <name evidence="2" type="ORF">ACFO3R_07330</name>
</gene>
<evidence type="ECO:0000256" key="1">
    <source>
        <dbReference type="SAM" id="Phobius"/>
    </source>
</evidence>
<dbReference type="EMBL" id="JBHSCF010000013">
    <property type="protein sequence ID" value="MFC4186196.1"/>
    <property type="molecule type" value="Genomic_DNA"/>
</dbReference>
<protein>
    <recommendedName>
        <fullName evidence="4">Secreted protein</fullName>
    </recommendedName>
</protein>
<name>A0ABV8N332_9ACTN</name>
<proteinExistence type="predicted"/>
<evidence type="ECO:0000313" key="2">
    <source>
        <dbReference type="EMBL" id="MFC4186196.1"/>
    </source>
</evidence>
<evidence type="ECO:0008006" key="4">
    <source>
        <dbReference type="Google" id="ProtNLM"/>
    </source>
</evidence>
<keyword evidence="3" id="KW-1185">Reference proteome</keyword>
<reference evidence="3" key="1">
    <citation type="journal article" date="2019" name="Int. J. Syst. Evol. Microbiol.">
        <title>The Global Catalogue of Microorganisms (GCM) 10K type strain sequencing project: providing services to taxonomists for standard genome sequencing and annotation.</title>
        <authorList>
            <consortium name="The Broad Institute Genomics Platform"/>
            <consortium name="The Broad Institute Genome Sequencing Center for Infectious Disease"/>
            <person name="Wu L."/>
            <person name="Ma J."/>
        </authorList>
    </citation>
    <scope>NUCLEOTIDE SEQUENCE [LARGE SCALE GENOMIC DNA]</scope>
    <source>
        <strain evidence="3">CCM 3243</strain>
    </source>
</reference>
<keyword evidence="1" id="KW-1133">Transmembrane helix</keyword>
<feature type="transmembrane region" description="Helical" evidence="1">
    <location>
        <begin position="12"/>
        <end position="35"/>
    </location>
</feature>
<dbReference type="Proteomes" id="UP001595871">
    <property type="component" value="Unassembled WGS sequence"/>
</dbReference>
<keyword evidence="1" id="KW-0812">Transmembrane</keyword>
<comment type="caution">
    <text evidence="2">The sequence shown here is derived from an EMBL/GenBank/DDBJ whole genome shotgun (WGS) entry which is preliminary data.</text>
</comment>
<organism evidence="2 3">
    <name type="scientific">Streptomyces flavovirens</name>
    <dbReference type="NCBI Taxonomy" id="52258"/>
    <lineage>
        <taxon>Bacteria</taxon>
        <taxon>Bacillati</taxon>
        <taxon>Actinomycetota</taxon>
        <taxon>Actinomycetes</taxon>
        <taxon>Kitasatosporales</taxon>
        <taxon>Streptomycetaceae</taxon>
        <taxon>Streptomyces</taxon>
    </lineage>
</organism>
<accession>A0ABV8N332</accession>
<evidence type="ECO:0000313" key="3">
    <source>
        <dbReference type="Proteomes" id="UP001595871"/>
    </source>
</evidence>
<sequence length="334" mass="35389">MPDTTPTRPRPRLLTLPLTVFVAAVAIGVGAWFLFGAQAGGEGERATCADLTADKQLQNALAERHRSDMSCADLGGEMKRAAMADGPDEGHTREQAAAMKNLILAVDHTMTDSGTPAVEAALRKPLAEALADHEDIAVLLSDPTESTYARNGIASRGPWEEDDGYHFSVGASPLLRVVRAVSEDPEAYAALRQAQTRWEAQRLAALPQDAEALRLTVGARALGKLDGVAADVRNGLASEDARNWDTVVFRQLTGETDPQPDADVDPAGRIEGVWRTTLTKTPEAEREGALKRQCAVMIAAGGEKSGGATTTARSQCLDNAAGNASRVTRLLSGK</sequence>
<dbReference type="RefSeq" id="WP_200696244.1">
    <property type="nucleotide sequence ID" value="NZ_BAAAYA010000021.1"/>
</dbReference>
<keyword evidence="1" id="KW-0472">Membrane</keyword>